<dbReference type="SMART" id="SM00865">
    <property type="entry name" value="Tubulin_C"/>
    <property type="match status" value="1"/>
</dbReference>
<accession>A0A7S2RZU4</accession>
<dbReference type="GO" id="GO:0032153">
    <property type="term" value="C:cell division site"/>
    <property type="evidence" value="ECO:0007669"/>
    <property type="project" value="TreeGrafter"/>
</dbReference>
<evidence type="ECO:0008006" key="9">
    <source>
        <dbReference type="Google" id="ProtNLM"/>
    </source>
</evidence>
<dbReference type="InterPro" id="IPR020805">
    <property type="entry name" value="Cell_div_FtsZ_CS"/>
</dbReference>
<dbReference type="PROSITE" id="PS00227">
    <property type="entry name" value="TUBULIN"/>
    <property type="match status" value="1"/>
</dbReference>
<keyword evidence="2" id="KW-0547">Nucleotide-binding</keyword>
<dbReference type="InterPro" id="IPR045061">
    <property type="entry name" value="FtsZ/CetZ"/>
</dbReference>
<dbReference type="GO" id="GO:0005874">
    <property type="term" value="C:microtubule"/>
    <property type="evidence" value="ECO:0007669"/>
    <property type="project" value="InterPro"/>
</dbReference>
<dbReference type="GO" id="GO:0003924">
    <property type="term" value="F:GTPase activity"/>
    <property type="evidence" value="ECO:0007669"/>
    <property type="project" value="InterPro"/>
</dbReference>
<dbReference type="NCBIfam" id="TIGR00065">
    <property type="entry name" value="ftsZ"/>
    <property type="match status" value="1"/>
</dbReference>
<feature type="region of interest" description="Disordered" evidence="4">
    <location>
        <begin position="394"/>
        <end position="428"/>
    </location>
</feature>
<protein>
    <recommendedName>
        <fullName evidence="9">Plastid division protein FtsZ</fullName>
    </recommendedName>
</protein>
<dbReference type="SUPFAM" id="SSF52490">
    <property type="entry name" value="Tubulin nucleotide-binding domain-like"/>
    <property type="match status" value="1"/>
</dbReference>
<dbReference type="FunFam" id="3.40.50.1440:FF:000001">
    <property type="entry name" value="Cell division protein FtsZ"/>
    <property type="match status" value="1"/>
</dbReference>
<keyword evidence="5" id="KW-0732">Signal</keyword>
<evidence type="ECO:0000256" key="5">
    <source>
        <dbReference type="SAM" id="SignalP"/>
    </source>
</evidence>
<dbReference type="Pfam" id="PF12327">
    <property type="entry name" value="FtsZ_C"/>
    <property type="match status" value="1"/>
</dbReference>
<sequence length="428" mass="44117">MAAGSGTWAFRRLPALLALVWACCTPSFAFHTASLRRLGLQHRRVRSSRAATQMLGGNDAFPCNIKVIGVGGGGSNAVTRMVEYGVSGVEFVVMNTDVQALARAPSHVKTLTLGTALTGGLGAGGKPGVGQEAAEESLRDIESFVAGADMVFVTAGMGGGTGSGAAPVVAAAARRAGALTVGVVTRPFTFEGGQRRRQAVESINNLKPNVDALITIANDKLLQILPEDVALNEALECADDILRQGVVGISDIIVQPGLINVDFSDVRTVMNDAGTALMGIGSATFRDGNRARVAAERAVASPLLDVAVARAKGAVFNIVGGPDMTLAEIQESSQVIFDAMDDDANIIFGALIDERLEPGSELTVTMIATGFDADDGTSGADFGATAPTTVGGVAGAADPGAAPLRPNTAKSDLPDFLSRMRSDRPKRR</sequence>
<dbReference type="InterPro" id="IPR008280">
    <property type="entry name" value="Tub_FtsZ_C"/>
</dbReference>
<dbReference type="InterPro" id="IPR037103">
    <property type="entry name" value="Tubulin/FtsZ-like_C"/>
</dbReference>
<dbReference type="GO" id="GO:0005525">
    <property type="term" value="F:GTP binding"/>
    <property type="evidence" value="ECO:0007669"/>
    <property type="project" value="UniProtKB-KW"/>
</dbReference>
<dbReference type="EMBL" id="HBHJ01014733">
    <property type="protein sequence ID" value="CAD9685424.1"/>
    <property type="molecule type" value="Transcribed_RNA"/>
</dbReference>
<dbReference type="GO" id="GO:0048285">
    <property type="term" value="P:organelle fission"/>
    <property type="evidence" value="ECO:0007669"/>
    <property type="project" value="TreeGrafter"/>
</dbReference>
<dbReference type="Gene3D" id="3.40.50.1440">
    <property type="entry name" value="Tubulin/FtsZ, GTPase domain"/>
    <property type="match status" value="1"/>
</dbReference>
<dbReference type="GO" id="GO:0051301">
    <property type="term" value="P:cell division"/>
    <property type="evidence" value="ECO:0007669"/>
    <property type="project" value="TreeGrafter"/>
</dbReference>
<dbReference type="PROSITE" id="PS01134">
    <property type="entry name" value="FTSZ_1"/>
    <property type="match status" value="1"/>
</dbReference>
<organism evidence="8">
    <name type="scientific">Rhizochromulina marina</name>
    <dbReference type="NCBI Taxonomy" id="1034831"/>
    <lineage>
        <taxon>Eukaryota</taxon>
        <taxon>Sar</taxon>
        <taxon>Stramenopiles</taxon>
        <taxon>Ochrophyta</taxon>
        <taxon>Dictyochophyceae</taxon>
        <taxon>Rhizochromulinales</taxon>
        <taxon>Rhizochromulina</taxon>
    </lineage>
</organism>
<dbReference type="InterPro" id="IPR024757">
    <property type="entry name" value="FtsZ_C"/>
</dbReference>
<feature type="domain" description="Tubulin/FtsZ GTPase" evidence="6">
    <location>
        <begin position="64"/>
        <end position="257"/>
    </location>
</feature>
<dbReference type="Gene3D" id="3.30.1330.20">
    <property type="entry name" value="Tubulin/FtsZ, C-terminal domain"/>
    <property type="match status" value="1"/>
</dbReference>
<feature type="compositionally biased region" description="Basic and acidic residues" evidence="4">
    <location>
        <begin position="418"/>
        <end position="428"/>
    </location>
</feature>
<comment type="similarity">
    <text evidence="1">Belongs to the FtsZ family.</text>
</comment>
<evidence type="ECO:0000259" key="6">
    <source>
        <dbReference type="SMART" id="SM00864"/>
    </source>
</evidence>
<dbReference type="GO" id="GO:0007017">
    <property type="term" value="P:microtubule-based process"/>
    <property type="evidence" value="ECO:0007669"/>
    <property type="project" value="InterPro"/>
</dbReference>
<dbReference type="SUPFAM" id="SSF55307">
    <property type="entry name" value="Tubulin C-terminal domain-like"/>
    <property type="match status" value="1"/>
</dbReference>
<dbReference type="GO" id="GO:0005737">
    <property type="term" value="C:cytoplasm"/>
    <property type="evidence" value="ECO:0007669"/>
    <property type="project" value="TreeGrafter"/>
</dbReference>
<dbReference type="InterPro" id="IPR036525">
    <property type="entry name" value="Tubulin/FtsZ_GTPase_sf"/>
</dbReference>
<keyword evidence="3" id="KW-0342">GTP-binding</keyword>
<evidence type="ECO:0000256" key="1">
    <source>
        <dbReference type="ARBA" id="ARBA00009690"/>
    </source>
</evidence>
<dbReference type="SMART" id="SM00864">
    <property type="entry name" value="Tubulin"/>
    <property type="match status" value="1"/>
</dbReference>
<evidence type="ECO:0000256" key="4">
    <source>
        <dbReference type="SAM" id="MobiDB-lite"/>
    </source>
</evidence>
<dbReference type="Pfam" id="PF00091">
    <property type="entry name" value="Tubulin"/>
    <property type="match status" value="1"/>
</dbReference>
<evidence type="ECO:0000256" key="2">
    <source>
        <dbReference type="ARBA" id="ARBA00022741"/>
    </source>
</evidence>
<proteinExistence type="inferred from homology"/>
<gene>
    <name evidence="8" type="ORF">RMAR1173_LOCUS9682</name>
</gene>
<dbReference type="InterPro" id="IPR018316">
    <property type="entry name" value="Tubulin/FtsZ_2-layer-sand-dom"/>
</dbReference>
<feature type="chain" id="PRO_5031196311" description="Plastid division protein FtsZ" evidence="5">
    <location>
        <begin position="30"/>
        <end position="428"/>
    </location>
</feature>
<dbReference type="HAMAP" id="MF_00909">
    <property type="entry name" value="FtsZ"/>
    <property type="match status" value="1"/>
</dbReference>
<dbReference type="PRINTS" id="PR00423">
    <property type="entry name" value="CELLDVISFTSZ"/>
</dbReference>
<dbReference type="CDD" id="cd02201">
    <property type="entry name" value="FtsZ_type1"/>
    <property type="match status" value="1"/>
</dbReference>
<dbReference type="PROSITE" id="PS01135">
    <property type="entry name" value="FTSZ_2"/>
    <property type="match status" value="1"/>
</dbReference>
<dbReference type="InterPro" id="IPR003008">
    <property type="entry name" value="Tubulin_FtsZ_GTPase"/>
</dbReference>
<dbReference type="PANTHER" id="PTHR30314">
    <property type="entry name" value="CELL DIVISION PROTEIN FTSZ-RELATED"/>
    <property type="match status" value="1"/>
</dbReference>
<dbReference type="PANTHER" id="PTHR30314:SF3">
    <property type="entry name" value="MITOCHONDRIAL DIVISION PROTEIN FSZA"/>
    <property type="match status" value="1"/>
</dbReference>
<evidence type="ECO:0000256" key="3">
    <source>
        <dbReference type="ARBA" id="ARBA00023134"/>
    </source>
</evidence>
<feature type="signal peptide" evidence="5">
    <location>
        <begin position="1"/>
        <end position="29"/>
    </location>
</feature>
<dbReference type="InterPro" id="IPR017975">
    <property type="entry name" value="Tubulin_CS"/>
</dbReference>
<name>A0A7S2RZU4_9STRA</name>
<dbReference type="InterPro" id="IPR000158">
    <property type="entry name" value="Cell_div_FtsZ"/>
</dbReference>
<feature type="domain" description="Tubulin/FtsZ 2-layer sandwich" evidence="7">
    <location>
        <begin position="259"/>
        <end position="380"/>
    </location>
</feature>
<evidence type="ECO:0000259" key="7">
    <source>
        <dbReference type="SMART" id="SM00865"/>
    </source>
</evidence>
<feature type="compositionally biased region" description="Low complexity" evidence="4">
    <location>
        <begin position="394"/>
        <end position="403"/>
    </location>
</feature>
<evidence type="ECO:0000313" key="8">
    <source>
        <dbReference type="EMBL" id="CAD9685424.1"/>
    </source>
</evidence>
<dbReference type="AlphaFoldDB" id="A0A7S2RZU4"/>
<reference evidence="8" key="1">
    <citation type="submission" date="2021-01" db="EMBL/GenBank/DDBJ databases">
        <authorList>
            <person name="Corre E."/>
            <person name="Pelletier E."/>
            <person name="Niang G."/>
            <person name="Scheremetjew M."/>
            <person name="Finn R."/>
            <person name="Kale V."/>
            <person name="Holt S."/>
            <person name="Cochrane G."/>
            <person name="Meng A."/>
            <person name="Brown T."/>
            <person name="Cohen L."/>
        </authorList>
    </citation>
    <scope>NUCLEOTIDE SEQUENCE</scope>
    <source>
        <strain evidence="8">CCMP1243</strain>
    </source>
</reference>